<sequence>GHPHRRPEAGDDPPGRADPRGARGGRHAASRRLRDRLPAHERHPRRGARGLPALLALLHGRRGGRDDRPVLRGRGPGQRGGGHVPARDHPAHPHQVHRRELQREPGDPRRGHLVRQRRALRRHPQPRPGHHPARLPRGPAHRLGGRGQPHDGDGRGGAGRDARVGHEPVPRGAQPAAREDRGGPPPARGLGGGLQRVRDPRAADDHDGPQGAGHGGRPGAHADPRGGREGRTRLRRGRHAPHAAGGRGGRAQADRVVARRDLPRRDVRRRPGHGARPRAQRQPDAGQGRRRGDVRLHGHVAREPLALPRPCAGRGRPHRQLRLLVRLLRPADLERDVPAVPLRHPEGDGAQPGRPGRHELLGDGLHGRT</sequence>
<feature type="compositionally biased region" description="Basic and acidic residues" evidence="1">
    <location>
        <begin position="220"/>
        <end position="232"/>
    </location>
</feature>
<feature type="region of interest" description="Disordered" evidence="1">
    <location>
        <begin position="339"/>
        <end position="369"/>
    </location>
</feature>
<feature type="compositionally biased region" description="Gly residues" evidence="1">
    <location>
        <begin position="74"/>
        <end position="83"/>
    </location>
</feature>
<feature type="compositionally biased region" description="Basic and acidic residues" evidence="1">
    <location>
        <begin position="196"/>
        <end position="208"/>
    </location>
</feature>
<evidence type="ECO:0000256" key="1">
    <source>
        <dbReference type="SAM" id="MobiDB-lite"/>
    </source>
</evidence>
<feature type="non-terminal residue" evidence="2">
    <location>
        <position position="369"/>
    </location>
</feature>
<feature type="compositionally biased region" description="Basic and acidic residues" evidence="1">
    <location>
        <begin position="148"/>
        <end position="169"/>
    </location>
</feature>
<dbReference type="EMBL" id="CADCVO010000364">
    <property type="protein sequence ID" value="CAA9501408.1"/>
    <property type="molecule type" value="Genomic_DNA"/>
</dbReference>
<feature type="region of interest" description="Disordered" evidence="1">
    <location>
        <begin position="1"/>
        <end position="291"/>
    </location>
</feature>
<dbReference type="GO" id="GO:0016874">
    <property type="term" value="F:ligase activity"/>
    <property type="evidence" value="ECO:0007669"/>
    <property type="project" value="UniProtKB-KW"/>
</dbReference>
<evidence type="ECO:0000313" key="2">
    <source>
        <dbReference type="EMBL" id="CAA9501408.1"/>
    </source>
</evidence>
<feature type="compositionally biased region" description="Basic residues" evidence="1">
    <location>
        <begin position="23"/>
        <end position="34"/>
    </location>
</feature>
<feature type="compositionally biased region" description="Basic residues" evidence="1">
    <location>
        <begin position="266"/>
        <end position="279"/>
    </location>
</feature>
<accession>A0A6J4SPR5</accession>
<name>A0A6J4SPR5_9ACTN</name>
<dbReference type="EC" id="6.4.1.8" evidence="2"/>
<feature type="compositionally biased region" description="Basic residues" evidence="1">
    <location>
        <begin position="111"/>
        <end position="144"/>
    </location>
</feature>
<keyword evidence="2" id="KW-0436">Ligase</keyword>
<proteinExistence type="predicted"/>
<feature type="compositionally biased region" description="Low complexity" evidence="1">
    <location>
        <begin position="49"/>
        <end position="58"/>
    </location>
</feature>
<gene>
    <name evidence="2" type="ORF">AVDCRST_MAG13-2285</name>
</gene>
<organism evidence="2">
    <name type="scientific">uncultured Solirubrobacteraceae bacterium</name>
    <dbReference type="NCBI Taxonomy" id="1162706"/>
    <lineage>
        <taxon>Bacteria</taxon>
        <taxon>Bacillati</taxon>
        <taxon>Actinomycetota</taxon>
        <taxon>Thermoleophilia</taxon>
        <taxon>Solirubrobacterales</taxon>
        <taxon>Solirubrobacteraceae</taxon>
        <taxon>environmental samples</taxon>
    </lineage>
</organism>
<dbReference type="AlphaFoldDB" id="A0A6J4SPR5"/>
<protein>
    <submittedName>
        <fullName evidence="2">Acetophenone carboxylase subunit Apc4</fullName>
        <ecNumber evidence="2">6.4.1.8</ecNumber>
    </submittedName>
</protein>
<feature type="compositionally biased region" description="Basic and acidic residues" evidence="1">
    <location>
        <begin position="98"/>
        <end position="110"/>
    </location>
</feature>
<feature type="non-terminal residue" evidence="2">
    <location>
        <position position="1"/>
    </location>
</feature>
<reference evidence="2" key="1">
    <citation type="submission" date="2020-02" db="EMBL/GenBank/DDBJ databases">
        <authorList>
            <person name="Meier V. D."/>
        </authorList>
    </citation>
    <scope>NUCLEOTIDE SEQUENCE</scope>
    <source>
        <strain evidence="2">AVDCRST_MAG13</strain>
    </source>
</reference>
<feature type="compositionally biased region" description="Basic and acidic residues" evidence="1">
    <location>
        <begin position="252"/>
        <end position="265"/>
    </location>
</feature>
<feature type="compositionally biased region" description="Basic and acidic residues" evidence="1">
    <location>
        <begin position="1"/>
        <end position="21"/>
    </location>
</feature>